<dbReference type="InterPro" id="IPR000160">
    <property type="entry name" value="GGDEF_dom"/>
</dbReference>
<dbReference type="CDD" id="cd01949">
    <property type="entry name" value="GGDEF"/>
    <property type="match status" value="1"/>
</dbReference>
<dbReference type="Proteomes" id="UP000016487">
    <property type="component" value="Unassembled WGS sequence"/>
</dbReference>
<keyword evidence="1" id="KW-1133">Transmembrane helix</keyword>
<feature type="domain" description="EAL" evidence="2">
    <location>
        <begin position="337"/>
        <end position="592"/>
    </location>
</feature>
<dbReference type="InterPro" id="IPR035919">
    <property type="entry name" value="EAL_sf"/>
</dbReference>
<dbReference type="PROSITE" id="PS50887">
    <property type="entry name" value="GGDEF"/>
    <property type="match status" value="1"/>
</dbReference>
<reference evidence="4" key="2">
    <citation type="submission" date="2015-03" db="EMBL/GenBank/DDBJ databases">
        <title>Genome sequence of Pseudoalteromonas citrea.</title>
        <authorList>
            <person name="Xie B.-B."/>
            <person name="Rong J.-C."/>
            <person name="Qin Q.-L."/>
            <person name="Zhang Y.-Z."/>
        </authorList>
    </citation>
    <scope>NUCLEOTIDE SEQUENCE</scope>
    <source>
        <strain evidence="4">DSM 8771</strain>
    </source>
</reference>
<evidence type="ECO:0000259" key="3">
    <source>
        <dbReference type="PROSITE" id="PS50887"/>
    </source>
</evidence>
<feature type="domain" description="GGDEF" evidence="3">
    <location>
        <begin position="190"/>
        <end position="328"/>
    </location>
</feature>
<dbReference type="PANTHER" id="PTHR44757">
    <property type="entry name" value="DIGUANYLATE CYCLASE DGCP"/>
    <property type="match status" value="1"/>
</dbReference>
<dbReference type="InterPro" id="IPR029787">
    <property type="entry name" value="Nucleotide_cyclase"/>
</dbReference>
<dbReference type="Gene3D" id="3.20.20.450">
    <property type="entry name" value="EAL domain"/>
    <property type="match status" value="1"/>
</dbReference>
<protein>
    <recommendedName>
        <fullName evidence="6">GGDEF-domain containing protein</fullName>
    </recommendedName>
</protein>
<gene>
    <name evidence="4" type="ORF">PCIT_b0715</name>
</gene>
<evidence type="ECO:0000313" key="4">
    <source>
        <dbReference type="EMBL" id="KAF7764670.1"/>
    </source>
</evidence>
<evidence type="ECO:0000256" key="1">
    <source>
        <dbReference type="SAM" id="Phobius"/>
    </source>
</evidence>
<evidence type="ECO:0000259" key="2">
    <source>
        <dbReference type="PROSITE" id="PS50883"/>
    </source>
</evidence>
<sequence>MQADVPFNKYFYYIGSVCFAFYAAFHTVRGNPLIAIMSSINLLAICYILFKYKKNQLEISHNNIIISLLSLSVLIACYELGRSGIIYIFPLVAGYIYYYSSRTAVLSSITLCVLALFMSLNHLHYETIIRTTVPIAITVVISFLYTKKVEHHQTQLRHIARSDHLTGLYNRRKLISWLKNKEHTVSNTTGHLLFLCLGVDNFKHINDQYGHEFGDNLLRKIAVTVEQQLAAMNITNRDTVISRVAGDEFVVGVYGSLPYSLVKSISTELLKSVNKIECVNGISLSVDACVGLTARSRPFCYEQVIKEAHIAMYEAKKVSKNQMRFYSSKLAKKVKEKLNIVELLKSALVNDEFYLVFMPVYGPTGHRITGAEALIRTHNDALSTYTPDVYIPVAEEHGLIHQLDEMVIRKAFKTLKHSSLNQLDTFSLAINISSQQLKNKHFPKMANTMALEEEIDPNQIEFELTETALVDFDQTSIDIIKQTKTYGFRVALDDFGTGYTAFSQLQNFPVDTLKIDRSFTSNIDGKNIDQGKMVDVILSLAHLYNLNVVAEGVENSEQLDYLKHRHCDSYQGYYLSKPISWHEMLALINHEST</sequence>
<keyword evidence="1" id="KW-0812">Transmembrane</keyword>
<feature type="transmembrane region" description="Helical" evidence="1">
    <location>
        <begin position="10"/>
        <end position="28"/>
    </location>
</feature>
<organism evidence="4 5">
    <name type="scientific">Pseudoalteromonas citrea</name>
    <dbReference type="NCBI Taxonomy" id="43655"/>
    <lineage>
        <taxon>Bacteria</taxon>
        <taxon>Pseudomonadati</taxon>
        <taxon>Pseudomonadota</taxon>
        <taxon>Gammaproteobacteria</taxon>
        <taxon>Alteromonadales</taxon>
        <taxon>Pseudoalteromonadaceae</taxon>
        <taxon>Pseudoalteromonas</taxon>
    </lineage>
</organism>
<evidence type="ECO:0000313" key="5">
    <source>
        <dbReference type="Proteomes" id="UP000016487"/>
    </source>
</evidence>
<dbReference type="Gene3D" id="3.30.70.270">
    <property type="match status" value="1"/>
</dbReference>
<dbReference type="SMART" id="SM00052">
    <property type="entry name" value="EAL"/>
    <property type="match status" value="1"/>
</dbReference>
<dbReference type="PROSITE" id="PS50883">
    <property type="entry name" value="EAL"/>
    <property type="match status" value="1"/>
</dbReference>
<dbReference type="SMART" id="SM00267">
    <property type="entry name" value="GGDEF"/>
    <property type="match status" value="1"/>
</dbReference>
<feature type="transmembrane region" description="Helical" evidence="1">
    <location>
        <begin position="34"/>
        <end position="52"/>
    </location>
</feature>
<dbReference type="CDD" id="cd01948">
    <property type="entry name" value="EAL"/>
    <property type="match status" value="1"/>
</dbReference>
<dbReference type="EMBL" id="AHBZ03000027">
    <property type="protein sequence ID" value="KAF7764670.1"/>
    <property type="molecule type" value="Genomic_DNA"/>
</dbReference>
<dbReference type="InterPro" id="IPR043128">
    <property type="entry name" value="Rev_trsase/Diguanyl_cyclase"/>
</dbReference>
<accession>A0AAD4FQ14</accession>
<dbReference type="SUPFAM" id="SSF141868">
    <property type="entry name" value="EAL domain-like"/>
    <property type="match status" value="1"/>
</dbReference>
<dbReference type="Pfam" id="PF00563">
    <property type="entry name" value="EAL"/>
    <property type="match status" value="1"/>
</dbReference>
<feature type="transmembrane region" description="Helical" evidence="1">
    <location>
        <begin position="64"/>
        <end position="89"/>
    </location>
</feature>
<feature type="transmembrane region" description="Helical" evidence="1">
    <location>
        <begin position="127"/>
        <end position="145"/>
    </location>
</feature>
<evidence type="ECO:0008006" key="6">
    <source>
        <dbReference type="Google" id="ProtNLM"/>
    </source>
</evidence>
<reference evidence="4" key="1">
    <citation type="journal article" date="2012" name="J. Bacteriol.">
        <title>Genome sequences of type strains of seven species of the marine bacterium Pseudoalteromonas.</title>
        <authorList>
            <person name="Xie B.B."/>
            <person name="Shu Y.L."/>
            <person name="Qin Q.L."/>
            <person name="Rong J.C."/>
            <person name="Zhang X.Y."/>
            <person name="Chen X.L."/>
            <person name="Shi M."/>
            <person name="He H.L."/>
            <person name="Zhou B.C."/>
            <person name="Zhang Y.Z."/>
        </authorList>
    </citation>
    <scope>NUCLEOTIDE SEQUENCE</scope>
    <source>
        <strain evidence="4">DSM 8771</strain>
    </source>
</reference>
<dbReference type="PANTHER" id="PTHR44757:SF2">
    <property type="entry name" value="BIOFILM ARCHITECTURE MAINTENANCE PROTEIN MBAA"/>
    <property type="match status" value="1"/>
</dbReference>
<feature type="transmembrane region" description="Helical" evidence="1">
    <location>
        <begin position="95"/>
        <end position="120"/>
    </location>
</feature>
<name>A0AAD4FQ14_9GAMM</name>
<dbReference type="Pfam" id="PF00990">
    <property type="entry name" value="GGDEF"/>
    <property type="match status" value="1"/>
</dbReference>
<proteinExistence type="predicted"/>
<dbReference type="SUPFAM" id="SSF55073">
    <property type="entry name" value="Nucleotide cyclase"/>
    <property type="match status" value="1"/>
</dbReference>
<dbReference type="InterPro" id="IPR052155">
    <property type="entry name" value="Biofilm_reg_signaling"/>
</dbReference>
<dbReference type="NCBIfam" id="TIGR00254">
    <property type="entry name" value="GGDEF"/>
    <property type="match status" value="1"/>
</dbReference>
<dbReference type="InterPro" id="IPR001633">
    <property type="entry name" value="EAL_dom"/>
</dbReference>
<comment type="caution">
    <text evidence="4">The sequence shown here is derived from an EMBL/GenBank/DDBJ whole genome shotgun (WGS) entry which is preliminary data.</text>
</comment>
<keyword evidence="1" id="KW-0472">Membrane</keyword>
<dbReference type="AlphaFoldDB" id="A0AAD4FQ14"/>